<evidence type="ECO:0000313" key="2">
    <source>
        <dbReference type="EMBL" id="CAC5367694.1"/>
    </source>
</evidence>
<organism evidence="2 3">
    <name type="scientific">Mytilus coruscus</name>
    <name type="common">Sea mussel</name>
    <dbReference type="NCBI Taxonomy" id="42192"/>
    <lineage>
        <taxon>Eukaryota</taxon>
        <taxon>Metazoa</taxon>
        <taxon>Spiralia</taxon>
        <taxon>Lophotrochozoa</taxon>
        <taxon>Mollusca</taxon>
        <taxon>Bivalvia</taxon>
        <taxon>Autobranchia</taxon>
        <taxon>Pteriomorphia</taxon>
        <taxon>Mytilida</taxon>
        <taxon>Mytiloidea</taxon>
        <taxon>Mytilidae</taxon>
        <taxon>Mytilinae</taxon>
        <taxon>Mytilus</taxon>
    </lineage>
</organism>
<keyword evidence="3" id="KW-1185">Reference proteome</keyword>
<dbReference type="AlphaFoldDB" id="A0A6J8AIA9"/>
<dbReference type="Proteomes" id="UP000507470">
    <property type="component" value="Unassembled WGS sequence"/>
</dbReference>
<sequence length="156" mass="17837">MSKRPSKDDENTWPTPSDAYKGTALPSPPGEQQGDVRESHDQEFKTEPAESPEDVLDLHDINYIDWTDIQVPHVQEPTVPVEEERDSSRVILVKEHQTEVQVPEVKGPIQEQDAQQLGVRIYHDGNKHSTCPILTCGESTKKLKHHCWQYHSAIYF</sequence>
<evidence type="ECO:0000313" key="3">
    <source>
        <dbReference type="Proteomes" id="UP000507470"/>
    </source>
</evidence>
<gene>
    <name evidence="2" type="ORF">MCOR_7498</name>
</gene>
<accession>A0A6J8AIA9</accession>
<reference evidence="2 3" key="1">
    <citation type="submission" date="2020-06" db="EMBL/GenBank/DDBJ databases">
        <authorList>
            <person name="Li R."/>
            <person name="Bekaert M."/>
        </authorList>
    </citation>
    <scope>NUCLEOTIDE SEQUENCE [LARGE SCALE GENOMIC DNA]</scope>
    <source>
        <strain evidence="3">wild</strain>
    </source>
</reference>
<feature type="compositionally biased region" description="Basic and acidic residues" evidence="1">
    <location>
        <begin position="1"/>
        <end position="10"/>
    </location>
</feature>
<feature type="region of interest" description="Disordered" evidence="1">
    <location>
        <begin position="1"/>
        <end position="58"/>
    </location>
</feature>
<protein>
    <submittedName>
        <fullName evidence="2">Uncharacterized protein</fullName>
    </submittedName>
</protein>
<proteinExistence type="predicted"/>
<feature type="compositionally biased region" description="Basic and acidic residues" evidence="1">
    <location>
        <begin position="34"/>
        <end position="48"/>
    </location>
</feature>
<name>A0A6J8AIA9_MYTCO</name>
<evidence type="ECO:0000256" key="1">
    <source>
        <dbReference type="SAM" id="MobiDB-lite"/>
    </source>
</evidence>
<dbReference type="EMBL" id="CACVKT020001378">
    <property type="protein sequence ID" value="CAC5367694.1"/>
    <property type="molecule type" value="Genomic_DNA"/>
</dbReference>